<evidence type="ECO:0000256" key="1">
    <source>
        <dbReference type="SAM" id="MobiDB-lite"/>
    </source>
</evidence>
<feature type="region of interest" description="Disordered" evidence="1">
    <location>
        <begin position="1"/>
        <end position="29"/>
    </location>
</feature>
<evidence type="ECO:0000313" key="2">
    <source>
        <dbReference type="EMBL" id="KFI90439.1"/>
    </source>
</evidence>
<gene>
    <name evidence="2" type="ORF">BRUM_0204</name>
</gene>
<protein>
    <submittedName>
        <fullName evidence="2">Uncharacterized protein</fullName>
    </submittedName>
</protein>
<name>A0A087D4I9_BIFRU</name>
<keyword evidence="3" id="KW-1185">Reference proteome</keyword>
<reference evidence="2 3" key="1">
    <citation type="submission" date="2014-03" db="EMBL/GenBank/DDBJ databases">
        <title>Genomics of Bifidobacteria.</title>
        <authorList>
            <person name="Ventura M."/>
            <person name="Milani C."/>
            <person name="Lugli G.A."/>
        </authorList>
    </citation>
    <scope>NUCLEOTIDE SEQUENCE [LARGE SCALE GENOMIC DNA]</scope>
    <source>
        <strain evidence="2 3">LMG 21811</strain>
    </source>
</reference>
<proteinExistence type="predicted"/>
<dbReference type="AlphaFoldDB" id="A0A087D4I9"/>
<dbReference type="EMBL" id="JGZL01000003">
    <property type="protein sequence ID" value="KFI90439.1"/>
    <property type="molecule type" value="Genomic_DNA"/>
</dbReference>
<dbReference type="eggNOG" id="COG3409">
    <property type="taxonomic scope" value="Bacteria"/>
</dbReference>
<sequence>MSKPAERNVHNADTPDFSVPDDGHGTPTSNTIGILLDACQTAKRITEALLPRSPAPRTNVLARARRETVPSFRHVPPHDFPLRRNAVPDDQDSIVARIGGDGEHHTSRKKGISWPHHPPHSSARTYAAGIRHRRGDRAVAHHRLHDELRGQGKVGQDYVPSGTTGTTGIWVTVPTWRCMLNYLSKDYLRDGGNGSTIEWSVSAESFRRTDAAPLEQDATASAIIKALDRYIGSWRQFMTDTNGGSVDLSQRRRQ</sequence>
<feature type="compositionally biased region" description="Basic and acidic residues" evidence="1">
    <location>
        <begin position="1"/>
        <end position="10"/>
    </location>
</feature>
<dbReference type="Proteomes" id="UP000029078">
    <property type="component" value="Unassembled WGS sequence"/>
</dbReference>
<comment type="caution">
    <text evidence="2">The sequence shown here is derived from an EMBL/GenBank/DDBJ whole genome shotgun (WGS) entry which is preliminary data.</text>
</comment>
<dbReference type="RefSeq" id="WP_152571335.1">
    <property type="nucleotide sequence ID" value="NZ_JGZL01000003.1"/>
</dbReference>
<evidence type="ECO:0000313" key="3">
    <source>
        <dbReference type="Proteomes" id="UP000029078"/>
    </source>
</evidence>
<feature type="region of interest" description="Disordered" evidence="1">
    <location>
        <begin position="100"/>
        <end position="123"/>
    </location>
</feature>
<accession>A0A087D4I9</accession>
<organism evidence="2 3">
    <name type="scientific">Bifidobacterium ruminantium</name>
    <dbReference type="NCBI Taxonomy" id="78346"/>
    <lineage>
        <taxon>Bacteria</taxon>
        <taxon>Bacillati</taxon>
        <taxon>Actinomycetota</taxon>
        <taxon>Actinomycetes</taxon>
        <taxon>Bifidobacteriales</taxon>
        <taxon>Bifidobacteriaceae</taxon>
        <taxon>Bifidobacterium</taxon>
    </lineage>
</organism>
<dbReference type="STRING" id="78346.BRUM_0204"/>